<keyword evidence="20" id="KW-1185">Reference proteome</keyword>
<evidence type="ECO:0000256" key="10">
    <source>
        <dbReference type="ARBA" id="ARBA00023180"/>
    </source>
</evidence>
<dbReference type="AlphaFoldDB" id="A0A8S1D455"/>
<evidence type="ECO:0000256" key="1">
    <source>
        <dbReference type="ARBA" id="ARBA00004371"/>
    </source>
</evidence>
<evidence type="ECO:0000256" key="18">
    <source>
        <dbReference type="SAM" id="SignalP"/>
    </source>
</evidence>
<keyword evidence="7" id="KW-0378">Hydrolase</keyword>
<accession>A0A8S1D455</accession>
<evidence type="ECO:0000313" key="20">
    <source>
        <dbReference type="Proteomes" id="UP000494165"/>
    </source>
</evidence>
<dbReference type="InterPro" id="IPR008758">
    <property type="entry name" value="Peptidase_S28"/>
</dbReference>
<keyword evidence="11" id="KW-0458">Lysosome</keyword>
<dbReference type="EMBL" id="CADEPI010000117">
    <property type="protein sequence ID" value="CAB3375704.1"/>
    <property type="molecule type" value="Genomic_DNA"/>
</dbReference>
<reference evidence="19 20" key="1">
    <citation type="submission" date="2020-04" db="EMBL/GenBank/DDBJ databases">
        <authorList>
            <person name="Alioto T."/>
            <person name="Alioto T."/>
            <person name="Gomez Garrido J."/>
        </authorList>
    </citation>
    <scope>NUCLEOTIDE SEQUENCE [LARGE SCALE GENOMIC DNA]</scope>
</reference>
<evidence type="ECO:0000256" key="14">
    <source>
        <dbReference type="ARBA" id="ARBA00066456"/>
    </source>
</evidence>
<evidence type="ECO:0000256" key="17">
    <source>
        <dbReference type="ARBA" id="ARBA00076608"/>
    </source>
</evidence>
<evidence type="ECO:0000256" key="5">
    <source>
        <dbReference type="ARBA" id="ARBA00022670"/>
    </source>
</evidence>
<comment type="catalytic activity">
    <reaction evidence="12">
        <text>Cleavage of a -Pro-|-Xaa bond to release a C-terminal amino acid.</text>
        <dbReference type="EC" id="3.4.16.2"/>
    </reaction>
</comment>
<evidence type="ECO:0000256" key="8">
    <source>
        <dbReference type="ARBA" id="ARBA00023145"/>
    </source>
</evidence>
<dbReference type="InterPro" id="IPR042269">
    <property type="entry name" value="Ser_carbopepase_S28_SKS"/>
</dbReference>
<name>A0A8S1D455_9INSE</name>
<comment type="subunit">
    <text evidence="3">Homodimer.</text>
</comment>
<dbReference type="InterPro" id="IPR029058">
    <property type="entry name" value="AB_hydrolase_fold"/>
</dbReference>
<comment type="subcellular location">
    <subcellularLocation>
        <location evidence="1">Lysosome</location>
    </subcellularLocation>
</comment>
<evidence type="ECO:0000256" key="12">
    <source>
        <dbReference type="ARBA" id="ARBA00052013"/>
    </source>
</evidence>
<dbReference type="GO" id="GO:0005764">
    <property type="term" value="C:lysosome"/>
    <property type="evidence" value="ECO:0007669"/>
    <property type="project" value="UniProtKB-SubCell"/>
</dbReference>
<keyword evidence="10" id="KW-0325">Glycoprotein</keyword>
<dbReference type="Gene3D" id="3.40.50.1820">
    <property type="entry name" value="alpha/beta hydrolase"/>
    <property type="match status" value="1"/>
</dbReference>
<organism evidence="19 20">
    <name type="scientific">Cloeon dipterum</name>
    <dbReference type="NCBI Taxonomy" id="197152"/>
    <lineage>
        <taxon>Eukaryota</taxon>
        <taxon>Metazoa</taxon>
        <taxon>Ecdysozoa</taxon>
        <taxon>Arthropoda</taxon>
        <taxon>Hexapoda</taxon>
        <taxon>Insecta</taxon>
        <taxon>Pterygota</taxon>
        <taxon>Palaeoptera</taxon>
        <taxon>Ephemeroptera</taxon>
        <taxon>Pisciforma</taxon>
        <taxon>Baetidae</taxon>
        <taxon>Cloeon</taxon>
    </lineage>
</organism>
<keyword evidence="5" id="KW-0645">Protease</keyword>
<keyword evidence="4" id="KW-0121">Carboxypeptidase</keyword>
<dbReference type="PANTHER" id="PTHR11010">
    <property type="entry name" value="PROTEASE S28 PRO-X CARBOXYPEPTIDASE-RELATED"/>
    <property type="match status" value="1"/>
</dbReference>
<proteinExistence type="inferred from homology"/>
<dbReference type="GO" id="GO:0004185">
    <property type="term" value="F:serine-type carboxypeptidase activity"/>
    <property type="evidence" value="ECO:0007669"/>
    <property type="project" value="UniProtKB-EC"/>
</dbReference>
<dbReference type="PANTHER" id="PTHR11010:SF38">
    <property type="entry name" value="LYSOSOMAL PRO-X CARBOXYPEPTIDASE"/>
    <property type="match status" value="1"/>
</dbReference>
<evidence type="ECO:0000256" key="3">
    <source>
        <dbReference type="ARBA" id="ARBA00011738"/>
    </source>
</evidence>
<evidence type="ECO:0000256" key="2">
    <source>
        <dbReference type="ARBA" id="ARBA00011079"/>
    </source>
</evidence>
<keyword evidence="6 18" id="KW-0732">Signal</keyword>
<gene>
    <name evidence="19" type="ORF">CLODIP_2_CD14912</name>
</gene>
<evidence type="ECO:0000256" key="15">
    <source>
        <dbReference type="ARBA" id="ARBA00073691"/>
    </source>
</evidence>
<sequence>MCQVPSFFVALSILASFIHQGSSYEYVTKNFTVPVDHFSFTTNATFEMRYLVNDSSWDADTGPIFFYTGNEGDIKLFAENTGFMWELAVEMRAKVVFAEHRYYGESLPFGKDSFSNEKNLGYLTAHQALEDYVDLITALRGDSRIPVIVFGGSYGGMLSAWFRMKYPHIVQGAIAASAPILEFEGMNKCNAFFRIVTSDFQSAADDCRYNIRNSWDAFNQIVKSADGLAWLSKAFQLCKPLAKAADVKDVKDFLSEVYVNLAMTDYPYATNFLMPLPANPILEVCEHLKAPNLKEKELLTQIFKAASVYLNYTGTTKCLDLEDADGPSLGGNGWGFQSCTEMVMPMCSNGVDDMFEPSPWDMNKYAADCKKTFAWVKPQPFLVPKRYGGLELARLSSNIIFSNGLRDPWTSGGVVESLTPSVVSIIIPEGAHHLDLRASNPADPNSVRNARILYKKHIRKWIREYRGTV</sequence>
<evidence type="ECO:0000313" key="19">
    <source>
        <dbReference type="EMBL" id="CAB3375704.1"/>
    </source>
</evidence>
<comment type="similarity">
    <text evidence="2">Belongs to the peptidase S28 family.</text>
</comment>
<dbReference type="GO" id="GO:0006508">
    <property type="term" value="P:proteolysis"/>
    <property type="evidence" value="ECO:0007669"/>
    <property type="project" value="UniProtKB-KW"/>
</dbReference>
<evidence type="ECO:0000256" key="13">
    <source>
        <dbReference type="ARBA" id="ARBA00059701"/>
    </source>
</evidence>
<dbReference type="Pfam" id="PF05577">
    <property type="entry name" value="Peptidase_S28"/>
    <property type="match status" value="1"/>
</dbReference>
<dbReference type="OrthoDB" id="2130629at2759"/>
<dbReference type="GO" id="GO:0008239">
    <property type="term" value="F:dipeptidyl-peptidase activity"/>
    <property type="evidence" value="ECO:0007669"/>
    <property type="project" value="TreeGrafter"/>
</dbReference>
<feature type="signal peptide" evidence="18">
    <location>
        <begin position="1"/>
        <end position="23"/>
    </location>
</feature>
<evidence type="ECO:0000256" key="16">
    <source>
        <dbReference type="ARBA" id="ARBA00076475"/>
    </source>
</evidence>
<dbReference type="Gene3D" id="1.20.120.980">
    <property type="entry name" value="Serine carboxypeptidase S28, SKS domain"/>
    <property type="match status" value="1"/>
</dbReference>
<protein>
    <recommendedName>
        <fullName evidence="15">Lysosomal Pro-X carboxypeptidase</fullName>
        <ecNumber evidence="14">3.4.16.2</ecNumber>
    </recommendedName>
    <alternativeName>
        <fullName evidence="17">Proline carboxypeptidase</fullName>
    </alternativeName>
    <alternativeName>
        <fullName evidence="16">Prolylcarboxypeptidase</fullName>
    </alternativeName>
</protein>
<dbReference type="FunFam" id="1.20.120.980:FF:000002">
    <property type="entry name" value="lysosomal Pro-X carboxypeptidase"/>
    <property type="match status" value="1"/>
</dbReference>
<evidence type="ECO:0000256" key="9">
    <source>
        <dbReference type="ARBA" id="ARBA00023157"/>
    </source>
</evidence>
<keyword evidence="8" id="KW-0865">Zymogen</keyword>
<dbReference type="SUPFAM" id="SSF53474">
    <property type="entry name" value="alpha/beta-Hydrolases"/>
    <property type="match status" value="1"/>
</dbReference>
<feature type="chain" id="PRO_5035764432" description="Lysosomal Pro-X carboxypeptidase" evidence="18">
    <location>
        <begin position="24"/>
        <end position="469"/>
    </location>
</feature>
<dbReference type="EC" id="3.4.16.2" evidence="14"/>
<evidence type="ECO:0000256" key="11">
    <source>
        <dbReference type="ARBA" id="ARBA00023228"/>
    </source>
</evidence>
<dbReference type="Proteomes" id="UP000494165">
    <property type="component" value="Unassembled WGS sequence"/>
</dbReference>
<evidence type="ECO:0000256" key="7">
    <source>
        <dbReference type="ARBA" id="ARBA00022801"/>
    </source>
</evidence>
<comment type="caution">
    <text evidence="19">The sequence shown here is derived from an EMBL/GenBank/DDBJ whole genome shotgun (WGS) entry which is preliminary data.</text>
</comment>
<keyword evidence="9" id="KW-1015">Disulfide bond</keyword>
<evidence type="ECO:0000256" key="6">
    <source>
        <dbReference type="ARBA" id="ARBA00022729"/>
    </source>
</evidence>
<comment type="function">
    <text evidence="13">Cleaves C-terminal amino acids linked to proline in peptides such as angiotensin II, III and des-Arg9-bradykinin. This cleavage occurs at acidic pH, but enzymatic activity is retained with some substrates at neutral pH.</text>
</comment>
<evidence type="ECO:0000256" key="4">
    <source>
        <dbReference type="ARBA" id="ARBA00022645"/>
    </source>
</evidence>